<keyword evidence="8" id="KW-1185">Reference proteome</keyword>
<dbReference type="Pfam" id="PF00701">
    <property type="entry name" value="DHDPS"/>
    <property type="match status" value="1"/>
</dbReference>
<evidence type="ECO:0000313" key="7">
    <source>
        <dbReference type="EMBL" id="QEX15604.1"/>
    </source>
</evidence>
<dbReference type="SMART" id="SM01130">
    <property type="entry name" value="DHDPS"/>
    <property type="match status" value="1"/>
</dbReference>
<dbReference type="EMBL" id="CP042906">
    <property type="protein sequence ID" value="QEX15604.1"/>
    <property type="molecule type" value="Genomic_DNA"/>
</dbReference>
<evidence type="ECO:0000313" key="8">
    <source>
        <dbReference type="Proteomes" id="UP000326202"/>
    </source>
</evidence>
<evidence type="ECO:0000256" key="1">
    <source>
        <dbReference type="ARBA" id="ARBA00007592"/>
    </source>
</evidence>
<dbReference type="InterPro" id="IPR013785">
    <property type="entry name" value="Aldolase_TIM"/>
</dbReference>
<name>A0A5J6MDT4_9PROT</name>
<keyword evidence="3" id="KW-0704">Schiff base</keyword>
<protein>
    <submittedName>
        <fullName evidence="7">Dihydrodipicolinate synthase family protein</fullName>
    </submittedName>
</protein>
<proteinExistence type="inferred from homology"/>
<evidence type="ECO:0000256" key="2">
    <source>
        <dbReference type="ARBA" id="ARBA00023239"/>
    </source>
</evidence>
<dbReference type="RefSeq" id="WP_151176040.1">
    <property type="nucleotide sequence ID" value="NZ_CP042906.1"/>
</dbReference>
<evidence type="ECO:0000256" key="4">
    <source>
        <dbReference type="PIRNR" id="PIRNR001365"/>
    </source>
</evidence>
<dbReference type="Proteomes" id="UP000326202">
    <property type="component" value="Chromosome"/>
</dbReference>
<dbReference type="SUPFAM" id="SSF51569">
    <property type="entry name" value="Aldolase"/>
    <property type="match status" value="1"/>
</dbReference>
<dbReference type="InterPro" id="IPR002220">
    <property type="entry name" value="DapA-like"/>
</dbReference>
<gene>
    <name evidence="7" type="ORF">FRZ44_08910</name>
</gene>
<dbReference type="GO" id="GO:0008840">
    <property type="term" value="F:4-hydroxy-tetrahydrodipicolinate synthase activity"/>
    <property type="evidence" value="ECO:0007669"/>
    <property type="project" value="TreeGrafter"/>
</dbReference>
<dbReference type="InterPro" id="IPR020625">
    <property type="entry name" value="Schiff_base-form_aldolases_AS"/>
</dbReference>
<dbReference type="Gene3D" id="3.20.20.70">
    <property type="entry name" value="Aldolase class I"/>
    <property type="match status" value="1"/>
</dbReference>
<dbReference type="OrthoDB" id="9782828at2"/>
<feature type="active site" description="Proton donor/acceptor" evidence="5">
    <location>
        <position position="137"/>
    </location>
</feature>
<dbReference type="GO" id="GO:0005829">
    <property type="term" value="C:cytosol"/>
    <property type="evidence" value="ECO:0007669"/>
    <property type="project" value="TreeGrafter"/>
</dbReference>
<evidence type="ECO:0000256" key="6">
    <source>
        <dbReference type="PIRSR" id="PIRSR001365-2"/>
    </source>
</evidence>
<dbReference type="CDD" id="cd00408">
    <property type="entry name" value="DHDPS-like"/>
    <property type="match status" value="1"/>
</dbReference>
<dbReference type="AlphaFoldDB" id="A0A5J6MDT4"/>
<evidence type="ECO:0000256" key="5">
    <source>
        <dbReference type="PIRSR" id="PIRSR001365-1"/>
    </source>
</evidence>
<dbReference type="GO" id="GO:0044281">
    <property type="term" value="P:small molecule metabolic process"/>
    <property type="evidence" value="ECO:0007669"/>
    <property type="project" value="UniProtKB-ARBA"/>
</dbReference>
<dbReference type="KEGG" id="htq:FRZ44_08910"/>
<evidence type="ECO:0000256" key="3">
    <source>
        <dbReference type="ARBA" id="ARBA00023270"/>
    </source>
</evidence>
<comment type="similarity">
    <text evidence="1 4">Belongs to the DapA family.</text>
</comment>
<dbReference type="PRINTS" id="PR00146">
    <property type="entry name" value="DHPICSNTHASE"/>
</dbReference>
<reference evidence="7 8" key="1">
    <citation type="submission" date="2019-08" db="EMBL/GenBank/DDBJ databases">
        <title>Hyperibacter terrae gen. nov., sp. nov. and Hyperibacter viscosus sp. nov., two new members in the family Rhodospirillaceae isolated from the rhizosphere of Hypericum perforatum.</title>
        <authorList>
            <person name="Noviana Z."/>
        </authorList>
    </citation>
    <scope>NUCLEOTIDE SEQUENCE [LARGE SCALE GENOMIC DNA]</scope>
    <source>
        <strain evidence="7 8">R5913</strain>
    </source>
</reference>
<feature type="active site" description="Schiff-base intermediate with substrate" evidence="5">
    <location>
        <position position="165"/>
    </location>
</feature>
<dbReference type="PANTHER" id="PTHR12128">
    <property type="entry name" value="DIHYDRODIPICOLINATE SYNTHASE"/>
    <property type="match status" value="1"/>
</dbReference>
<feature type="binding site" evidence="6">
    <location>
        <position position="207"/>
    </location>
    <ligand>
        <name>pyruvate</name>
        <dbReference type="ChEBI" id="CHEBI:15361"/>
    </ligand>
</feature>
<feature type="binding site" evidence="6">
    <location>
        <position position="49"/>
    </location>
    <ligand>
        <name>pyruvate</name>
        <dbReference type="ChEBI" id="CHEBI:15361"/>
    </ligand>
</feature>
<dbReference type="PROSITE" id="PS00666">
    <property type="entry name" value="DHDPS_2"/>
    <property type="match status" value="1"/>
</dbReference>
<dbReference type="PANTHER" id="PTHR12128:SF66">
    <property type="entry name" value="4-HYDROXY-2-OXOGLUTARATE ALDOLASE, MITOCHONDRIAL"/>
    <property type="match status" value="1"/>
</dbReference>
<sequence length="304" mass="33551">MNIPTFEGILTVVATPFDQNGAIVFDVLGKHIDFLLANRIGTMVPGGTTGEYYAQTVDERKKVMSFVAERVGKKAKLVAGTNSTRPDDTIELSKFAKDLGYEALMLAAPFYSLPGTQELARHFRHMATTTGMPIILYNFPARTGVDMNREFLEAVADVKAICAIKESSGSFARMLEHIVHFDGRYQRICGADDQAVDGFLWGAKSWIAGASNFLPAEHMALYEACVLKKDFVRGQKLMHAMLPIFYLLEQGGKYIQFVKYGCELAGIPVGNPRQPLLPLSEAEKADFRRLYEQLKAAKIGALAA</sequence>
<keyword evidence="2 4" id="KW-0456">Lyase</keyword>
<dbReference type="PIRSF" id="PIRSF001365">
    <property type="entry name" value="DHDPS"/>
    <property type="match status" value="1"/>
</dbReference>
<organism evidence="7 8">
    <name type="scientific">Hypericibacter terrae</name>
    <dbReference type="NCBI Taxonomy" id="2602015"/>
    <lineage>
        <taxon>Bacteria</taxon>
        <taxon>Pseudomonadati</taxon>
        <taxon>Pseudomonadota</taxon>
        <taxon>Alphaproteobacteria</taxon>
        <taxon>Rhodospirillales</taxon>
        <taxon>Dongiaceae</taxon>
        <taxon>Hypericibacter</taxon>
    </lineage>
</organism>
<accession>A0A5J6MDT4</accession>